<sequence length="582" mass="64668">MLVWLKGQCSVRSPESPTPSFSIAVPPGIISNIAPTSPLFDPARQPCFAPTVPPSQSSAKEAPSSQPPLVQFNLLMPTLYLSYPTPCYLSPSMSGTAIILCPTVQVIDSLFVKVTTSCAPAQLLPYLKAAYPELHITTLDCRHCDVSKMHRQPFPGSFPVVENILDCIHMDLCGPITPASRGGNKYFLKIIDGHSKFRFIYPMPRKSDTFSHFVTFLNHAENLTGRTLKSVVSNNGGEFVNHQFMALYNSRGIVHHTTTPYTPQQNPFAECGNCTTVGKARALLLKAGMSLAWWGEAVTTSVYLENRSPDSSIGMKTPYELWHATCPDSSEDCFYEINEEVPQDSPIADDNLPPLPIDPNPVKGYAYVPHYDKAPRDISSDLDPANIIEGSRQHRANAVTLPPTHRAFVIIGKPALAKDPKTYTQAMRCLDRNEWLMAVEVEINNIRRHKVWVVAPMKTGTRLLDTVWAFKRKYNTNGELLKYKARFCVRGFRQIEGINYEDTFAPTGRLASLRTLLGITAAHNFQVKQMDVRCAFLNGVPDEDIYLKVLDGVDIEVPHGHGLKLQKSLYSLKKVPGAGIKR</sequence>
<dbReference type="GO" id="GO:0003964">
    <property type="term" value="F:RNA-directed DNA polymerase activity"/>
    <property type="evidence" value="ECO:0007669"/>
    <property type="project" value="UniProtKB-KW"/>
</dbReference>
<evidence type="ECO:0000256" key="4">
    <source>
        <dbReference type="ARBA" id="ARBA00022723"/>
    </source>
</evidence>
<dbReference type="InterPro" id="IPR036397">
    <property type="entry name" value="RNaseH_sf"/>
</dbReference>
<evidence type="ECO:0000256" key="8">
    <source>
        <dbReference type="ARBA" id="ARBA00022884"/>
    </source>
</evidence>
<evidence type="ECO:0000313" key="17">
    <source>
        <dbReference type="EMBL" id="PLW35599.1"/>
    </source>
</evidence>
<evidence type="ECO:0000256" key="14">
    <source>
        <dbReference type="ARBA" id="ARBA00048173"/>
    </source>
</evidence>
<keyword evidence="1" id="KW-0815">Transposition</keyword>
<keyword evidence="12" id="KW-0233">DNA recombination</keyword>
<dbReference type="PANTHER" id="PTHR42648:SF11">
    <property type="entry name" value="TRANSPOSON TY4-P GAG-POL POLYPROTEIN"/>
    <property type="match status" value="1"/>
</dbReference>
<dbReference type="InterPro" id="IPR012337">
    <property type="entry name" value="RNaseH-like_sf"/>
</dbReference>
<comment type="caution">
    <text evidence="17">The sequence shown here is derived from an EMBL/GenBank/DDBJ whole genome shotgun (WGS) entry which is preliminary data.</text>
</comment>
<dbReference type="SUPFAM" id="SSF53098">
    <property type="entry name" value="Ribonuclease H-like"/>
    <property type="match status" value="1"/>
</dbReference>
<dbReference type="STRING" id="200324.A0A2N5UCY4"/>
<dbReference type="EMBL" id="PGCJ01000254">
    <property type="protein sequence ID" value="PLW35599.1"/>
    <property type="molecule type" value="Genomic_DNA"/>
</dbReference>
<dbReference type="GO" id="GO:0003887">
    <property type="term" value="F:DNA-directed DNA polymerase activity"/>
    <property type="evidence" value="ECO:0007669"/>
    <property type="project" value="UniProtKB-KW"/>
</dbReference>
<dbReference type="GO" id="GO:0005634">
    <property type="term" value="C:nucleus"/>
    <property type="evidence" value="ECO:0007669"/>
    <property type="project" value="UniProtKB-ARBA"/>
</dbReference>
<evidence type="ECO:0000256" key="15">
    <source>
        <dbReference type="ARBA" id="ARBA00049244"/>
    </source>
</evidence>
<dbReference type="AlphaFoldDB" id="A0A2N5UCY4"/>
<evidence type="ECO:0000256" key="10">
    <source>
        <dbReference type="ARBA" id="ARBA00022918"/>
    </source>
</evidence>
<keyword evidence="11" id="KW-0808">Transferase</keyword>
<evidence type="ECO:0000256" key="3">
    <source>
        <dbReference type="ARBA" id="ARBA00022722"/>
    </source>
</evidence>
<accession>A0A2N5UCY4</accession>
<dbReference type="GO" id="GO:0004519">
    <property type="term" value="F:endonuclease activity"/>
    <property type="evidence" value="ECO:0007669"/>
    <property type="project" value="UniProtKB-KW"/>
</dbReference>
<dbReference type="InterPro" id="IPR013103">
    <property type="entry name" value="RVT_2"/>
</dbReference>
<dbReference type="GO" id="GO:0003723">
    <property type="term" value="F:RNA binding"/>
    <property type="evidence" value="ECO:0007669"/>
    <property type="project" value="UniProtKB-KW"/>
</dbReference>
<dbReference type="Pfam" id="PF07727">
    <property type="entry name" value="RVT_2"/>
    <property type="match status" value="1"/>
</dbReference>
<keyword evidence="18" id="KW-1185">Reference proteome</keyword>
<dbReference type="GO" id="GO:0032196">
    <property type="term" value="P:transposition"/>
    <property type="evidence" value="ECO:0007669"/>
    <property type="project" value="UniProtKB-KW"/>
</dbReference>
<dbReference type="GO" id="GO:0015074">
    <property type="term" value="P:DNA integration"/>
    <property type="evidence" value="ECO:0007669"/>
    <property type="project" value="UniProtKB-KW"/>
</dbReference>
<dbReference type="Gene3D" id="3.30.420.10">
    <property type="entry name" value="Ribonuclease H-like superfamily/Ribonuclease H"/>
    <property type="match status" value="1"/>
</dbReference>
<dbReference type="PROSITE" id="PS50994">
    <property type="entry name" value="INTEGRASE"/>
    <property type="match status" value="1"/>
</dbReference>
<dbReference type="GO" id="GO:0006310">
    <property type="term" value="P:DNA recombination"/>
    <property type="evidence" value="ECO:0007669"/>
    <property type="project" value="UniProtKB-KW"/>
</dbReference>
<keyword evidence="11" id="KW-0239">DNA-directed DNA polymerase</keyword>
<evidence type="ECO:0000256" key="12">
    <source>
        <dbReference type="ARBA" id="ARBA00023172"/>
    </source>
</evidence>
<evidence type="ECO:0000259" key="16">
    <source>
        <dbReference type="PROSITE" id="PS50994"/>
    </source>
</evidence>
<keyword evidence="5" id="KW-0255">Endonuclease</keyword>
<dbReference type="GO" id="GO:0016787">
    <property type="term" value="F:hydrolase activity"/>
    <property type="evidence" value="ECO:0007669"/>
    <property type="project" value="UniProtKB-KW"/>
</dbReference>
<evidence type="ECO:0000256" key="9">
    <source>
        <dbReference type="ARBA" id="ARBA00022908"/>
    </source>
</evidence>
<keyword evidence="8" id="KW-0694">RNA-binding</keyword>
<evidence type="ECO:0000256" key="13">
    <source>
        <dbReference type="ARBA" id="ARBA00023268"/>
    </source>
</evidence>
<dbReference type="Proteomes" id="UP000235388">
    <property type="component" value="Unassembled WGS sequence"/>
</dbReference>
<dbReference type="OrthoDB" id="7691805at2759"/>
<dbReference type="PANTHER" id="PTHR42648">
    <property type="entry name" value="TRANSPOSASE, PUTATIVE-RELATED"/>
    <property type="match status" value="1"/>
</dbReference>
<keyword evidence="6" id="KW-0378">Hydrolase</keyword>
<evidence type="ECO:0000256" key="7">
    <source>
        <dbReference type="ARBA" id="ARBA00022842"/>
    </source>
</evidence>
<dbReference type="Pfam" id="PF00665">
    <property type="entry name" value="rve"/>
    <property type="match status" value="1"/>
</dbReference>
<keyword evidence="13" id="KW-0511">Multifunctional enzyme</keyword>
<dbReference type="InterPro" id="IPR039537">
    <property type="entry name" value="Retrotran_Ty1/copia-like"/>
</dbReference>
<comment type="catalytic activity">
    <reaction evidence="15">
        <text>DNA(n) + a 2'-deoxyribonucleoside 5'-triphosphate = DNA(n+1) + diphosphate</text>
        <dbReference type="Rhea" id="RHEA:22508"/>
        <dbReference type="Rhea" id="RHEA-COMP:17339"/>
        <dbReference type="Rhea" id="RHEA-COMP:17340"/>
        <dbReference type="ChEBI" id="CHEBI:33019"/>
        <dbReference type="ChEBI" id="CHEBI:61560"/>
        <dbReference type="ChEBI" id="CHEBI:173112"/>
        <dbReference type="EC" id="2.7.7.7"/>
    </reaction>
</comment>
<keyword evidence="9" id="KW-0229">DNA integration</keyword>
<evidence type="ECO:0000256" key="5">
    <source>
        <dbReference type="ARBA" id="ARBA00022759"/>
    </source>
</evidence>
<keyword evidence="7" id="KW-0460">Magnesium</keyword>
<proteinExistence type="predicted"/>
<feature type="domain" description="Integrase catalytic" evidence="16">
    <location>
        <begin position="155"/>
        <end position="326"/>
    </location>
</feature>
<comment type="catalytic activity">
    <reaction evidence="14">
        <text>DNA(n) + a 2'-deoxyribonucleoside 5'-triphosphate = DNA(n+1) + diphosphate</text>
        <dbReference type="Rhea" id="RHEA:22508"/>
        <dbReference type="Rhea" id="RHEA-COMP:17339"/>
        <dbReference type="Rhea" id="RHEA-COMP:17340"/>
        <dbReference type="ChEBI" id="CHEBI:33019"/>
        <dbReference type="ChEBI" id="CHEBI:61560"/>
        <dbReference type="ChEBI" id="CHEBI:173112"/>
        <dbReference type="EC" id="2.7.7.49"/>
    </reaction>
</comment>
<protein>
    <recommendedName>
        <fullName evidence="16">Integrase catalytic domain-containing protein</fullName>
    </recommendedName>
</protein>
<evidence type="ECO:0000256" key="2">
    <source>
        <dbReference type="ARBA" id="ARBA00022695"/>
    </source>
</evidence>
<dbReference type="InterPro" id="IPR001584">
    <property type="entry name" value="Integrase_cat-core"/>
</dbReference>
<keyword evidence="10" id="KW-0695">RNA-directed DNA polymerase</keyword>
<evidence type="ECO:0000256" key="6">
    <source>
        <dbReference type="ARBA" id="ARBA00022801"/>
    </source>
</evidence>
<reference evidence="17 18" key="1">
    <citation type="submission" date="2017-11" db="EMBL/GenBank/DDBJ databases">
        <title>De novo assembly and phasing of dikaryotic genomes from two isolates of Puccinia coronata f. sp. avenae, the causal agent of oat crown rust.</title>
        <authorList>
            <person name="Miller M.E."/>
            <person name="Zhang Y."/>
            <person name="Omidvar V."/>
            <person name="Sperschneider J."/>
            <person name="Schwessinger B."/>
            <person name="Raley C."/>
            <person name="Palmer J.M."/>
            <person name="Garnica D."/>
            <person name="Upadhyaya N."/>
            <person name="Rathjen J."/>
            <person name="Taylor J.M."/>
            <person name="Park R.F."/>
            <person name="Dodds P.N."/>
            <person name="Hirsch C.D."/>
            <person name="Kianian S.F."/>
            <person name="Figueroa M."/>
        </authorList>
    </citation>
    <scope>NUCLEOTIDE SEQUENCE [LARGE SCALE GENOMIC DNA]</scope>
    <source>
        <strain evidence="17">12NC29</strain>
    </source>
</reference>
<keyword evidence="2" id="KW-0548">Nucleotidyltransferase</keyword>
<dbReference type="GO" id="GO:0046872">
    <property type="term" value="F:metal ion binding"/>
    <property type="evidence" value="ECO:0007669"/>
    <property type="project" value="UniProtKB-KW"/>
</dbReference>
<gene>
    <name evidence="17" type="ORF">PCANC_19049</name>
</gene>
<evidence type="ECO:0000313" key="18">
    <source>
        <dbReference type="Proteomes" id="UP000235388"/>
    </source>
</evidence>
<keyword evidence="3" id="KW-0540">Nuclease</keyword>
<name>A0A2N5UCY4_9BASI</name>
<evidence type="ECO:0000256" key="1">
    <source>
        <dbReference type="ARBA" id="ARBA00022578"/>
    </source>
</evidence>
<organism evidence="17 18">
    <name type="scientific">Puccinia coronata f. sp. avenae</name>
    <dbReference type="NCBI Taxonomy" id="200324"/>
    <lineage>
        <taxon>Eukaryota</taxon>
        <taxon>Fungi</taxon>
        <taxon>Dikarya</taxon>
        <taxon>Basidiomycota</taxon>
        <taxon>Pucciniomycotina</taxon>
        <taxon>Pucciniomycetes</taxon>
        <taxon>Pucciniales</taxon>
        <taxon>Pucciniaceae</taxon>
        <taxon>Puccinia</taxon>
    </lineage>
</organism>
<keyword evidence="4" id="KW-0479">Metal-binding</keyword>
<evidence type="ECO:0000256" key="11">
    <source>
        <dbReference type="ARBA" id="ARBA00022932"/>
    </source>
</evidence>